<dbReference type="AlphaFoldDB" id="A0A7V8FFX0"/>
<dbReference type="EMBL" id="WNDS01000003">
    <property type="protein sequence ID" value="KAF1014768.1"/>
    <property type="molecule type" value="Genomic_DNA"/>
</dbReference>
<evidence type="ECO:0000313" key="1">
    <source>
        <dbReference type="EMBL" id="KAF1014768.1"/>
    </source>
</evidence>
<accession>A0A7V8FFX0</accession>
<protein>
    <submittedName>
        <fullName evidence="1">Uncharacterized protein</fullName>
    </submittedName>
</protein>
<name>A0A7V8FFX0_STEMA</name>
<gene>
    <name evidence="1" type="ORF">GAK31_02255</name>
</gene>
<evidence type="ECO:0000313" key="2">
    <source>
        <dbReference type="Proteomes" id="UP000487117"/>
    </source>
</evidence>
<proteinExistence type="predicted"/>
<sequence>MLPGYAQLKETCATHGVTLYESVMSLTGMVNVGKGAVTVGFADGPHRFE</sequence>
<comment type="caution">
    <text evidence="1">The sequence shown here is derived from an EMBL/GenBank/DDBJ whole genome shotgun (WGS) entry which is preliminary data.</text>
</comment>
<dbReference type="Proteomes" id="UP000487117">
    <property type="component" value="Unassembled WGS sequence"/>
</dbReference>
<organism evidence="1 2">
    <name type="scientific">Stenotrophomonas maltophilia</name>
    <name type="common">Pseudomonas maltophilia</name>
    <name type="synonym">Xanthomonas maltophilia</name>
    <dbReference type="NCBI Taxonomy" id="40324"/>
    <lineage>
        <taxon>Bacteria</taxon>
        <taxon>Pseudomonadati</taxon>
        <taxon>Pseudomonadota</taxon>
        <taxon>Gammaproteobacteria</taxon>
        <taxon>Lysobacterales</taxon>
        <taxon>Lysobacteraceae</taxon>
        <taxon>Stenotrophomonas</taxon>
        <taxon>Stenotrophomonas maltophilia group</taxon>
    </lineage>
</organism>
<reference evidence="2" key="1">
    <citation type="journal article" date="2020" name="MBio">
        <title>Horizontal gene transfer to a defensive symbiont with a reduced genome amongst a multipartite beetle microbiome.</title>
        <authorList>
            <person name="Waterworth S.C."/>
            <person name="Florez L.V."/>
            <person name="Rees E.R."/>
            <person name="Hertweck C."/>
            <person name="Kaltenpoth M."/>
            <person name="Kwan J.C."/>
        </authorList>
    </citation>
    <scope>NUCLEOTIDE SEQUENCE [LARGE SCALE GENOMIC DNA]</scope>
</reference>